<dbReference type="Proteomes" id="UP000581135">
    <property type="component" value="Unassembled WGS sequence"/>
</dbReference>
<comment type="caution">
    <text evidence="1">The sequence shown here is derived from an EMBL/GenBank/DDBJ whole genome shotgun (WGS) entry which is preliminary data.</text>
</comment>
<accession>A0A839SVL1</accession>
<evidence type="ECO:0000313" key="1">
    <source>
        <dbReference type="EMBL" id="MBB3066338.1"/>
    </source>
</evidence>
<gene>
    <name evidence="1" type="ORF">FHR98_002644</name>
</gene>
<dbReference type="RefSeq" id="WP_183417161.1">
    <property type="nucleotide sequence ID" value="NZ_JACHXA010000008.1"/>
</dbReference>
<dbReference type="AlphaFoldDB" id="A0A839SVL1"/>
<proteinExistence type="predicted"/>
<protein>
    <submittedName>
        <fullName evidence="1">Uncharacterized protein</fullName>
    </submittedName>
</protein>
<keyword evidence="2" id="KW-1185">Reference proteome</keyword>
<dbReference type="EMBL" id="JACHXA010000008">
    <property type="protein sequence ID" value="MBB3066338.1"/>
    <property type="molecule type" value="Genomic_DNA"/>
</dbReference>
<name>A0A839SVL1_9PROT</name>
<evidence type="ECO:0000313" key="2">
    <source>
        <dbReference type="Proteomes" id="UP000581135"/>
    </source>
</evidence>
<organism evidence="1 2">
    <name type="scientific">Limibacillus halophilus</name>
    <dbReference type="NCBI Taxonomy" id="1579333"/>
    <lineage>
        <taxon>Bacteria</taxon>
        <taxon>Pseudomonadati</taxon>
        <taxon>Pseudomonadota</taxon>
        <taxon>Alphaproteobacteria</taxon>
        <taxon>Rhodospirillales</taxon>
        <taxon>Rhodovibrionaceae</taxon>
        <taxon>Limibacillus</taxon>
    </lineage>
</organism>
<sequence>MDMKPHEARKITGVSMVLRRATDIGNTLRPVNDEGHYTLPLKRLKAGLAAGECSLHSVGSQIKHRMPYGLFG</sequence>
<reference evidence="1 2" key="1">
    <citation type="submission" date="2020-08" db="EMBL/GenBank/DDBJ databases">
        <title>Genomic Encyclopedia of Type Strains, Phase III (KMG-III): the genomes of soil and plant-associated and newly described type strains.</title>
        <authorList>
            <person name="Whitman W."/>
        </authorList>
    </citation>
    <scope>NUCLEOTIDE SEQUENCE [LARGE SCALE GENOMIC DNA]</scope>
    <source>
        <strain evidence="1 2">CECT 8803</strain>
    </source>
</reference>